<reference evidence="7 8" key="1">
    <citation type="submission" date="2017-08" db="EMBL/GenBank/DDBJ databases">
        <title>Reclassification of Bisgaard taxon 37 and 44.</title>
        <authorList>
            <person name="Christensen H."/>
        </authorList>
    </citation>
    <scope>NUCLEOTIDE SEQUENCE [LARGE SCALE GENOMIC DNA]</scope>
    <source>
        <strain evidence="7 8">EEAB3T1</strain>
    </source>
</reference>
<dbReference type="RefSeq" id="WP_119535157.1">
    <property type="nucleotide sequence ID" value="NZ_NRJF01000205.1"/>
</dbReference>
<dbReference type="EMBL" id="NRJF01000205">
    <property type="protein sequence ID" value="RIY33097.1"/>
    <property type="molecule type" value="Genomic_DNA"/>
</dbReference>
<organism evidence="7 8">
    <name type="scientific">Psittacicella gerlachiana</name>
    <dbReference type="NCBI Taxonomy" id="2028574"/>
    <lineage>
        <taxon>Bacteria</taxon>
        <taxon>Pseudomonadati</taxon>
        <taxon>Pseudomonadota</taxon>
        <taxon>Gammaproteobacteria</taxon>
        <taxon>Pasteurellales</taxon>
        <taxon>Psittacicellaceae</taxon>
        <taxon>Psittacicella</taxon>
    </lineage>
</organism>
<dbReference type="CDD" id="cd00433">
    <property type="entry name" value="Peptidase_M17"/>
    <property type="match status" value="1"/>
</dbReference>
<dbReference type="Gene3D" id="3.40.630.10">
    <property type="entry name" value="Zn peptidases"/>
    <property type="match status" value="1"/>
</dbReference>
<dbReference type="PROSITE" id="PS00631">
    <property type="entry name" value="CYTOSOL_AP"/>
    <property type="match status" value="1"/>
</dbReference>
<dbReference type="Proteomes" id="UP000265964">
    <property type="component" value="Unassembled WGS sequence"/>
</dbReference>
<evidence type="ECO:0000256" key="2">
    <source>
        <dbReference type="ARBA" id="ARBA00022438"/>
    </source>
</evidence>
<evidence type="ECO:0000256" key="5">
    <source>
        <dbReference type="ARBA" id="ARBA00023211"/>
    </source>
</evidence>
<keyword evidence="8" id="KW-1185">Reference proteome</keyword>
<protein>
    <submittedName>
        <fullName evidence="7">Aminopeptidase PepB</fullName>
    </submittedName>
</protein>
<gene>
    <name evidence="7" type="ORF">CKF59_06595</name>
</gene>
<evidence type="ECO:0000256" key="1">
    <source>
        <dbReference type="ARBA" id="ARBA00009528"/>
    </source>
</evidence>
<evidence type="ECO:0000313" key="8">
    <source>
        <dbReference type="Proteomes" id="UP000265964"/>
    </source>
</evidence>
<dbReference type="SUPFAM" id="SSF53187">
    <property type="entry name" value="Zn-dependent exopeptidases"/>
    <property type="match status" value="1"/>
</dbReference>
<dbReference type="GO" id="GO:0030145">
    <property type="term" value="F:manganese ion binding"/>
    <property type="evidence" value="ECO:0007669"/>
    <property type="project" value="InterPro"/>
</dbReference>
<keyword evidence="2 7" id="KW-0031">Aminopeptidase</keyword>
<evidence type="ECO:0000256" key="3">
    <source>
        <dbReference type="ARBA" id="ARBA00022670"/>
    </source>
</evidence>
<proteinExistence type="inferred from homology"/>
<evidence type="ECO:0000256" key="4">
    <source>
        <dbReference type="ARBA" id="ARBA00022801"/>
    </source>
</evidence>
<evidence type="ECO:0000259" key="6">
    <source>
        <dbReference type="PROSITE" id="PS00631"/>
    </source>
</evidence>
<keyword evidence="3" id="KW-0645">Protease</keyword>
<dbReference type="OrthoDB" id="9809354at2"/>
<name>A0A3A1YAE3_9GAMM</name>
<dbReference type="Pfam" id="PF00883">
    <property type="entry name" value="Peptidase_M17"/>
    <property type="match status" value="1"/>
</dbReference>
<dbReference type="GO" id="GO:0006508">
    <property type="term" value="P:proteolysis"/>
    <property type="evidence" value="ECO:0007669"/>
    <property type="project" value="UniProtKB-KW"/>
</dbReference>
<dbReference type="GO" id="GO:0005737">
    <property type="term" value="C:cytoplasm"/>
    <property type="evidence" value="ECO:0007669"/>
    <property type="project" value="InterPro"/>
</dbReference>
<accession>A0A3A1YAE3</accession>
<dbReference type="NCBIfam" id="NF003450">
    <property type="entry name" value="PRK05015.1"/>
    <property type="match status" value="1"/>
</dbReference>
<sequence>MVQIKVVKAPVPEYAQGVNPVLTLNEQEQSYTVYVGKKNAQGEVEKLSVDERIDLFQRLGRTCRQSNFKEFTLPEEFCLRATLAFAQGFYDPRFDKRDEKSFTIPESVRADFERVNGHMTFLRDLINEHAESLTPEKLAEKAVARLKESATSVGKESALTVNLTNFDQLLSHGFVGVHTVGRGSVNKPCLLEVDFNPSGNAEEPVVVALVGKGITFDTGGYSLKPSDSMSTMRSDMGGAALMTATLALAIASGLDKRVKLFLSCAENMVSSNAFRLGDIISYPNGVTASVDNTDAEGRLVLADALILASSCNNGVRPELIIDAATLTGAAKVAVGTDYHSLLSFDTELVNKLLATAELTRELFWRLPFAEFHRQQITSPYATISNTGSVVQSAGASTAAAFLSYFVTDYQKGWLHIDASSTFNRRGGANLAFGATGKGLQTLAKFLVEYK</sequence>
<keyword evidence="4" id="KW-0378">Hydrolase</keyword>
<dbReference type="InterPro" id="IPR000819">
    <property type="entry name" value="Peptidase_M17_C"/>
</dbReference>
<dbReference type="PANTHER" id="PTHR11963:SF20">
    <property type="entry name" value="PEPTIDASE B"/>
    <property type="match status" value="1"/>
</dbReference>
<dbReference type="PRINTS" id="PR00481">
    <property type="entry name" value="LAMNOPPTDASE"/>
</dbReference>
<dbReference type="PANTHER" id="PTHR11963">
    <property type="entry name" value="LEUCINE AMINOPEPTIDASE-RELATED"/>
    <property type="match status" value="1"/>
</dbReference>
<dbReference type="InterPro" id="IPR011356">
    <property type="entry name" value="Leucine_aapep/pepB"/>
</dbReference>
<dbReference type="GO" id="GO:0070006">
    <property type="term" value="F:metalloaminopeptidase activity"/>
    <property type="evidence" value="ECO:0007669"/>
    <property type="project" value="InterPro"/>
</dbReference>
<comment type="similarity">
    <text evidence="1">Belongs to the peptidase M17 family.</text>
</comment>
<dbReference type="AlphaFoldDB" id="A0A3A1YAE3"/>
<feature type="domain" description="Cytosol aminopeptidase" evidence="6">
    <location>
        <begin position="292"/>
        <end position="299"/>
    </location>
</feature>
<keyword evidence="5" id="KW-0464">Manganese</keyword>
<comment type="caution">
    <text evidence="7">The sequence shown here is derived from an EMBL/GenBank/DDBJ whole genome shotgun (WGS) entry which is preliminary data.</text>
</comment>
<evidence type="ECO:0000313" key="7">
    <source>
        <dbReference type="EMBL" id="RIY33097.1"/>
    </source>
</evidence>